<feature type="compositionally biased region" description="Low complexity" evidence="1">
    <location>
        <begin position="35"/>
        <end position="48"/>
    </location>
</feature>
<proteinExistence type="predicted"/>
<feature type="compositionally biased region" description="Basic and acidic residues" evidence="1">
    <location>
        <begin position="49"/>
        <end position="64"/>
    </location>
</feature>
<dbReference type="Proteomes" id="UP001500740">
    <property type="component" value="Unassembled WGS sequence"/>
</dbReference>
<evidence type="ECO:0000256" key="1">
    <source>
        <dbReference type="SAM" id="MobiDB-lite"/>
    </source>
</evidence>
<feature type="region of interest" description="Disordered" evidence="1">
    <location>
        <begin position="35"/>
        <end position="84"/>
    </location>
</feature>
<dbReference type="EMBL" id="BAAACZ010000005">
    <property type="protein sequence ID" value="GAA0453849.1"/>
    <property type="molecule type" value="Genomic_DNA"/>
</dbReference>
<dbReference type="RefSeq" id="WP_343781669.1">
    <property type="nucleotide sequence ID" value="NZ_BAAACZ010000005.1"/>
</dbReference>
<evidence type="ECO:0000313" key="2">
    <source>
        <dbReference type="EMBL" id="GAA0453849.1"/>
    </source>
</evidence>
<accession>A0ABP3JHJ6</accession>
<keyword evidence="3" id="KW-1185">Reference proteome</keyword>
<organism evidence="2 3">
    <name type="scientific">Alkalibacillus silvisoli</name>
    <dbReference type="NCBI Taxonomy" id="392823"/>
    <lineage>
        <taxon>Bacteria</taxon>
        <taxon>Bacillati</taxon>
        <taxon>Bacillota</taxon>
        <taxon>Bacilli</taxon>
        <taxon>Bacillales</taxon>
        <taxon>Bacillaceae</taxon>
        <taxon>Alkalibacillus</taxon>
    </lineage>
</organism>
<feature type="compositionally biased region" description="Acidic residues" evidence="1">
    <location>
        <begin position="65"/>
        <end position="76"/>
    </location>
</feature>
<sequence length="192" mass="21953">MRLFLISILLIVLMACSSEQEEAYEQQIEQLTTQVEQQQEQIETLQNQLEEKTREEQQNHQQENEREEENATDESDGETRESTDSISVIETEHFQLHTPQSQDVLSDMISIQGLIHLGAIGDIELEVLDSAGETIENTLIDQEWFGGQSGEHEWTGIELNMTITEEPNQGEGQLIIRDHLANEEESITIVFD</sequence>
<gene>
    <name evidence="2" type="ORF">GCM10008935_05810</name>
</gene>
<evidence type="ECO:0008006" key="4">
    <source>
        <dbReference type="Google" id="ProtNLM"/>
    </source>
</evidence>
<name>A0ABP3JHJ6_9BACI</name>
<protein>
    <recommendedName>
        <fullName evidence="4">Bacterial spore germination immunoglobulin-like domain-containing protein</fullName>
    </recommendedName>
</protein>
<comment type="caution">
    <text evidence="2">The sequence shown here is derived from an EMBL/GenBank/DDBJ whole genome shotgun (WGS) entry which is preliminary data.</text>
</comment>
<reference evidence="3" key="1">
    <citation type="journal article" date="2019" name="Int. J. Syst. Evol. Microbiol.">
        <title>The Global Catalogue of Microorganisms (GCM) 10K type strain sequencing project: providing services to taxonomists for standard genome sequencing and annotation.</title>
        <authorList>
            <consortium name="The Broad Institute Genomics Platform"/>
            <consortium name="The Broad Institute Genome Sequencing Center for Infectious Disease"/>
            <person name="Wu L."/>
            <person name="Ma J."/>
        </authorList>
    </citation>
    <scope>NUCLEOTIDE SEQUENCE [LARGE SCALE GENOMIC DNA]</scope>
    <source>
        <strain evidence="3">JCM 14193</strain>
    </source>
</reference>
<dbReference type="PROSITE" id="PS51257">
    <property type="entry name" value="PROKAR_LIPOPROTEIN"/>
    <property type="match status" value="1"/>
</dbReference>
<evidence type="ECO:0000313" key="3">
    <source>
        <dbReference type="Proteomes" id="UP001500740"/>
    </source>
</evidence>